<proteinExistence type="predicted"/>
<organism evidence="2 3">
    <name type="scientific">Shinella pollutisoli</name>
    <dbReference type="NCBI Taxonomy" id="2250594"/>
    <lineage>
        <taxon>Bacteria</taxon>
        <taxon>Pseudomonadati</taxon>
        <taxon>Pseudomonadota</taxon>
        <taxon>Alphaproteobacteria</taxon>
        <taxon>Hyphomicrobiales</taxon>
        <taxon>Rhizobiaceae</taxon>
        <taxon>Shinella</taxon>
    </lineage>
</organism>
<dbReference type="RefSeq" id="WP_257316659.1">
    <property type="nucleotide sequence ID" value="NZ_JANFDG010000021.1"/>
</dbReference>
<dbReference type="EMBL" id="JBHRSP010000053">
    <property type="protein sequence ID" value="MFC3076345.1"/>
    <property type="molecule type" value="Genomic_DNA"/>
</dbReference>
<evidence type="ECO:0000256" key="1">
    <source>
        <dbReference type="SAM" id="Phobius"/>
    </source>
</evidence>
<sequence>MLKLYYAIVGSRTDTNAGLGRFMGLMILFILVGGAAFWALGA</sequence>
<feature type="transmembrane region" description="Helical" evidence="1">
    <location>
        <begin position="20"/>
        <end position="40"/>
    </location>
</feature>
<gene>
    <name evidence="2" type="ORF">ACFOHH_24745</name>
</gene>
<keyword evidence="1" id="KW-0812">Transmembrane</keyword>
<reference evidence="3" key="1">
    <citation type="journal article" date="2019" name="Int. J. Syst. Evol. Microbiol.">
        <title>The Global Catalogue of Microorganisms (GCM) 10K type strain sequencing project: providing services to taxonomists for standard genome sequencing and annotation.</title>
        <authorList>
            <consortium name="The Broad Institute Genomics Platform"/>
            <consortium name="The Broad Institute Genome Sequencing Center for Infectious Disease"/>
            <person name="Wu L."/>
            <person name="Ma J."/>
        </authorList>
    </citation>
    <scope>NUCLEOTIDE SEQUENCE [LARGE SCALE GENOMIC DNA]</scope>
    <source>
        <strain evidence="3">KCTC 52677</strain>
    </source>
</reference>
<accession>A0ABV7DNG1</accession>
<protein>
    <submittedName>
        <fullName evidence="2">Uncharacterized protein</fullName>
    </submittedName>
</protein>
<dbReference type="Proteomes" id="UP001595377">
    <property type="component" value="Unassembled WGS sequence"/>
</dbReference>
<keyword evidence="1" id="KW-1133">Transmembrane helix</keyword>
<keyword evidence="1" id="KW-0472">Membrane</keyword>
<comment type="caution">
    <text evidence="2">The sequence shown here is derived from an EMBL/GenBank/DDBJ whole genome shotgun (WGS) entry which is preliminary data.</text>
</comment>
<evidence type="ECO:0000313" key="3">
    <source>
        <dbReference type="Proteomes" id="UP001595377"/>
    </source>
</evidence>
<keyword evidence="3" id="KW-1185">Reference proteome</keyword>
<name>A0ABV7DNG1_9HYPH</name>
<evidence type="ECO:0000313" key="2">
    <source>
        <dbReference type="EMBL" id="MFC3076345.1"/>
    </source>
</evidence>